<proteinExistence type="predicted"/>
<organism evidence="3 4">
    <name type="scientific">Phytophthora sojae (strain P6497)</name>
    <name type="common">Soybean stem and root rot agent</name>
    <name type="synonym">Phytophthora megasperma f. sp. glycines</name>
    <dbReference type="NCBI Taxonomy" id="1094619"/>
    <lineage>
        <taxon>Eukaryota</taxon>
        <taxon>Sar</taxon>
        <taxon>Stramenopiles</taxon>
        <taxon>Oomycota</taxon>
        <taxon>Peronosporomycetes</taxon>
        <taxon>Peronosporales</taxon>
        <taxon>Peronosporaceae</taxon>
        <taxon>Phytophthora</taxon>
    </lineage>
</organism>
<protein>
    <submittedName>
        <fullName evidence="3">Uncharacterized protein</fullName>
    </submittedName>
</protein>
<evidence type="ECO:0000313" key="3">
    <source>
        <dbReference type="EMBL" id="EGZ16388.1"/>
    </source>
</evidence>
<dbReference type="PANTHER" id="PTHR34292:SF2">
    <property type="entry name" value="OUTER SPORE WALL PROTEIN LDS1"/>
    <property type="match status" value="1"/>
</dbReference>
<feature type="transmembrane region" description="Helical" evidence="2">
    <location>
        <begin position="160"/>
        <end position="179"/>
    </location>
</feature>
<keyword evidence="4" id="KW-1185">Reference proteome</keyword>
<dbReference type="EMBL" id="JH159155">
    <property type="protein sequence ID" value="EGZ16388.1"/>
    <property type="molecule type" value="Genomic_DNA"/>
</dbReference>
<accession>G4ZPY4</accession>
<evidence type="ECO:0000256" key="2">
    <source>
        <dbReference type="SAM" id="Phobius"/>
    </source>
</evidence>
<dbReference type="STRING" id="1094619.G4ZPY4"/>
<dbReference type="InterPro" id="IPR052786">
    <property type="entry name" value="Spore_wall_assembly"/>
</dbReference>
<gene>
    <name evidence="3" type="ORF">PHYSODRAFT_346845</name>
</gene>
<dbReference type="OMA" id="LVICWRN"/>
<keyword evidence="2" id="KW-0472">Membrane</keyword>
<evidence type="ECO:0000313" key="4">
    <source>
        <dbReference type="Proteomes" id="UP000002640"/>
    </source>
</evidence>
<dbReference type="KEGG" id="psoj:PHYSODRAFT_346845"/>
<dbReference type="InParanoid" id="G4ZPY4"/>
<dbReference type="AlphaFoldDB" id="G4ZPY4"/>
<dbReference type="Proteomes" id="UP000002640">
    <property type="component" value="Unassembled WGS sequence"/>
</dbReference>
<dbReference type="GeneID" id="20648825"/>
<reference evidence="3 4" key="1">
    <citation type="journal article" date="2006" name="Science">
        <title>Phytophthora genome sequences uncover evolutionary origins and mechanisms of pathogenesis.</title>
        <authorList>
            <person name="Tyler B.M."/>
            <person name="Tripathy S."/>
            <person name="Zhang X."/>
            <person name="Dehal P."/>
            <person name="Jiang R.H."/>
            <person name="Aerts A."/>
            <person name="Arredondo F.D."/>
            <person name="Baxter L."/>
            <person name="Bensasson D."/>
            <person name="Beynon J.L."/>
            <person name="Chapman J."/>
            <person name="Damasceno C.M."/>
            <person name="Dorrance A.E."/>
            <person name="Dou D."/>
            <person name="Dickerman A.W."/>
            <person name="Dubchak I.L."/>
            <person name="Garbelotto M."/>
            <person name="Gijzen M."/>
            <person name="Gordon S.G."/>
            <person name="Govers F."/>
            <person name="Grunwald N.J."/>
            <person name="Huang W."/>
            <person name="Ivors K.L."/>
            <person name="Jones R.W."/>
            <person name="Kamoun S."/>
            <person name="Krampis K."/>
            <person name="Lamour K.H."/>
            <person name="Lee M.K."/>
            <person name="McDonald W.H."/>
            <person name="Medina M."/>
            <person name="Meijer H.J."/>
            <person name="Nordberg E.K."/>
            <person name="Maclean D.J."/>
            <person name="Ospina-Giraldo M.D."/>
            <person name="Morris P.F."/>
            <person name="Phuntumart V."/>
            <person name="Putnam N.H."/>
            <person name="Rash S."/>
            <person name="Rose J.K."/>
            <person name="Sakihama Y."/>
            <person name="Salamov A.A."/>
            <person name="Savidor A."/>
            <person name="Scheuring C.F."/>
            <person name="Smith B.M."/>
            <person name="Sobral B.W."/>
            <person name="Terry A."/>
            <person name="Torto-Alalibo T.A."/>
            <person name="Win J."/>
            <person name="Xu Z."/>
            <person name="Zhang H."/>
            <person name="Grigoriev I.V."/>
            <person name="Rokhsar D.S."/>
            <person name="Boore J.L."/>
        </authorList>
    </citation>
    <scope>NUCLEOTIDE SEQUENCE [LARGE SCALE GENOMIC DNA]</scope>
    <source>
        <strain evidence="3 4">P6497</strain>
    </source>
</reference>
<dbReference type="RefSeq" id="XP_009530137.1">
    <property type="nucleotide sequence ID" value="XM_009531842.1"/>
</dbReference>
<name>G4ZPY4_PHYSP</name>
<keyword evidence="2" id="KW-1133">Transmembrane helix</keyword>
<sequence>MLLALQPQTCLLDCIRVGQRRINHAVRFQANRSGKPVFMFKPQTQMVAYALRGIAYFVFRPALWKQVAFPLLLTVLFGVAATYFLFFHTFSRQQDWLDDKNVPEQFATILTICIVVAEIFASTVVYGAVFVDDFQDKIFAFVLRDRGLSTLLDEGPPLDAAPVFGSIVYAWLHGGVLAWEYRRFYFELKDFGLRQQRRWVSRYKVQYSHFGMSALLLEMVPCAGPLFIFTNTCGAALLAEELERHSSSSSKHVDEEDTLVSSASVTV</sequence>
<dbReference type="PANTHER" id="PTHR34292">
    <property type="entry name" value="OUTER SPORE WALL PROTEIN LDS1"/>
    <property type="match status" value="1"/>
</dbReference>
<feature type="transmembrane region" description="Helical" evidence="2">
    <location>
        <begin position="106"/>
        <end position="129"/>
    </location>
</feature>
<evidence type="ECO:0000256" key="1">
    <source>
        <dbReference type="SAM" id="MobiDB-lite"/>
    </source>
</evidence>
<feature type="transmembrane region" description="Helical" evidence="2">
    <location>
        <begin position="67"/>
        <end position="86"/>
    </location>
</feature>
<feature type="region of interest" description="Disordered" evidence="1">
    <location>
        <begin position="248"/>
        <end position="267"/>
    </location>
</feature>
<keyword evidence="2" id="KW-0812">Transmembrane</keyword>